<dbReference type="Gene3D" id="3.40.50.720">
    <property type="entry name" value="NAD(P)-binding Rossmann-like Domain"/>
    <property type="match status" value="1"/>
</dbReference>
<keyword evidence="5" id="KW-1185">Reference proteome</keyword>
<dbReference type="OrthoDB" id="2735536at2759"/>
<comment type="caution">
    <text evidence="4">The sequence shown here is derived from an EMBL/GenBank/DDBJ whole genome shotgun (WGS) entry which is preliminary data.</text>
</comment>
<name>A0A9P5Z107_9AGAR</name>
<evidence type="ECO:0000256" key="2">
    <source>
        <dbReference type="ARBA" id="ARBA00023445"/>
    </source>
</evidence>
<dbReference type="SUPFAM" id="SSF51735">
    <property type="entry name" value="NAD(P)-binding Rossmann-fold domains"/>
    <property type="match status" value="1"/>
</dbReference>
<keyword evidence="1" id="KW-0560">Oxidoreductase</keyword>
<feature type="compositionally biased region" description="Low complexity" evidence="3">
    <location>
        <begin position="10"/>
        <end position="24"/>
    </location>
</feature>
<dbReference type="InterPro" id="IPR050425">
    <property type="entry name" value="NAD(P)_dehydrat-like"/>
</dbReference>
<sequence>MSSPSSIDRPISAATASAPSPSSAAPTSILYLDLAVDMLPVKGTALQNGYKVRAVVRKEFQIRHIKHVVLIQPYTEDLEFVLVPDFITPGAFDAHVIGAAHIIHVATPQFASASHAMTKNILEAASKASSVKRVVITSSISAIFTADALQGDFDVVYNSAS</sequence>
<evidence type="ECO:0000256" key="3">
    <source>
        <dbReference type="SAM" id="MobiDB-lite"/>
    </source>
</evidence>
<evidence type="ECO:0000256" key="1">
    <source>
        <dbReference type="ARBA" id="ARBA00023002"/>
    </source>
</evidence>
<gene>
    <name evidence="4" type="ORF">BDN70DRAFT_932724</name>
</gene>
<dbReference type="GO" id="GO:0016616">
    <property type="term" value="F:oxidoreductase activity, acting on the CH-OH group of donors, NAD or NADP as acceptor"/>
    <property type="evidence" value="ECO:0007669"/>
    <property type="project" value="TreeGrafter"/>
</dbReference>
<accession>A0A9P5Z107</accession>
<evidence type="ECO:0000313" key="5">
    <source>
        <dbReference type="Proteomes" id="UP000807469"/>
    </source>
</evidence>
<reference evidence="4" key="1">
    <citation type="submission" date="2020-11" db="EMBL/GenBank/DDBJ databases">
        <authorList>
            <consortium name="DOE Joint Genome Institute"/>
            <person name="Ahrendt S."/>
            <person name="Riley R."/>
            <person name="Andreopoulos W."/>
            <person name="Labutti K."/>
            <person name="Pangilinan J."/>
            <person name="Ruiz-Duenas F.J."/>
            <person name="Barrasa J.M."/>
            <person name="Sanchez-Garcia M."/>
            <person name="Camarero S."/>
            <person name="Miyauchi S."/>
            <person name="Serrano A."/>
            <person name="Linde D."/>
            <person name="Babiker R."/>
            <person name="Drula E."/>
            <person name="Ayuso-Fernandez I."/>
            <person name="Pacheco R."/>
            <person name="Padilla G."/>
            <person name="Ferreira P."/>
            <person name="Barriuso J."/>
            <person name="Kellner H."/>
            <person name="Castanera R."/>
            <person name="Alfaro M."/>
            <person name="Ramirez L."/>
            <person name="Pisabarro A.G."/>
            <person name="Kuo A."/>
            <person name="Tritt A."/>
            <person name="Lipzen A."/>
            <person name="He G."/>
            <person name="Yan M."/>
            <person name="Ng V."/>
            <person name="Cullen D."/>
            <person name="Martin F."/>
            <person name="Rosso M.-N."/>
            <person name="Henrissat B."/>
            <person name="Hibbett D."/>
            <person name="Martinez A.T."/>
            <person name="Grigoriev I.V."/>
        </authorList>
    </citation>
    <scope>NUCLEOTIDE SEQUENCE</scope>
    <source>
        <strain evidence="4">CIRM-BRFM 674</strain>
    </source>
</reference>
<proteinExistence type="inferred from homology"/>
<dbReference type="PANTHER" id="PTHR10366:SF564">
    <property type="entry name" value="STEROL-4-ALPHA-CARBOXYLATE 3-DEHYDROGENASE, DECARBOXYLATING"/>
    <property type="match status" value="1"/>
</dbReference>
<organism evidence="4 5">
    <name type="scientific">Pholiota conissans</name>
    <dbReference type="NCBI Taxonomy" id="109636"/>
    <lineage>
        <taxon>Eukaryota</taxon>
        <taxon>Fungi</taxon>
        <taxon>Dikarya</taxon>
        <taxon>Basidiomycota</taxon>
        <taxon>Agaricomycotina</taxon>
        <taxon>Agaricomycetes</taxon>
        <taxon>Agaricomycetidae</taxon>
        <taxon>Agaricales</taxon>
        <taxon>Agaricineae</taxon>
        <taxon>Strophariaceae</taxon>
        <taxon>Pholiota</taxon>
    </lineage>
</organism>
<evidence type="ECO:0000313" key="4">
    <source>
        <dbReference type="EMBL" id="KAF9479222.1"/>
    </source>
</evidence>
<dbReference type="InterPro" id="IPR036291">
    <property type="entry name" value="NAD(P)-bd_dom_sf"/>
</dbReference>
<dbReference type="EMBL" id="MU155217">
    <property type="protein sequence ID" value="KAF9479222.1"/>
    <property type="molecule type" value="Genomic_DNA"/>
</dbReference>
<comment type="similarity">
    <text evidence="2">Belongs to the NAD(P)-dependent epimerase/dehydratase family. Dihydroflavonol-4-reductase subfamily.</text>
</comment>
<protein>
    <recommendedName>
        <fullName evidence="6">3-beta hydroxysteroid dehydrogenase/isomerase domain-containing protein</fullName>
    </recommendedName>
</protein>
<dbReference type="PANTHER" id="PTHR10366">
    <property type="entry name" value="NAD DEPENDENT EPIMERASE/DEHYDRATASE"/>
    <property type="match status" value="1"/>
</dbReference>
<feature type="region of interest" description="Disordered" evidence="3">
    <location>
        <begin position="1"/>
        <end position="24"/>
    </location>
</feature>
<dbReference type="AlphaFoldDB" id="A0A9P5Z107"/>
<dbReference type="Proteomes" id="UP000807469">
    <property type="component" value="Unassembled WGS sequence"/>
</dbReference>
<evidence type="ECO:0008006" key="6">
    <source>
        <dbReference type="Google" id="ProtNLM"/>
    </source>
</evidence>